<evidence type="ECO:0000313" key="2">
    <source>
        <dbReference type="Proteomes" id="UP000274224"/>
    </source>
</evidence>
<accession>A0A3G3MCX7</accession>
<dbReference type="Proteomes" id="UP000274224">
    <property type="component" value="Segment"/>
</dbReference>
<reference evidence="1 2" key="1">
    <citation type="submission" date="2018-09" db="EMBL/GenBank/DDBJ databases">
        <authorList>
            <person name="Bringhurst R.M."/>
        </authorList>
    </citation>
    <scope>NUCLEOTIDE SEQUENCE [LARGE SCALE GENOMIC DNA]</scope>
</reference>
<proteinExistence type="predicted"/>
<protein>
    <submittedName>
        <fullName evidence="1">Uncharacterized protein</fullName>
    </submittedName>
</protein>
<sequence>MGFAFGLVGFLIDGVVYASQMISYNELLAKRENETIEAVKKYEYEEAMEFVKEIRCKSLN</sequence>
<organism evidence="1 2">
    <name type="scientific">Escherichia phage OLB35</name>
    <dbReference type="NCBI Taxonomy" id="2448911"/>
    <lineage>
        <taxon>Viruses</taxon>
        <taxon>Duplodnaviria</taxon>
        <taxon>Heunggongvirae</taxon>
        <taxon>Uroviricota</taxon>
        <taxon>Caudoviricetes</taxon>
        <taxon>Pantevenvirales</taxon>
        <taxon>Straboviridae</taxon>
        <taxon>Tevenvirinae</taxon>
        <taxon>Mosigvirus</taxon>
        <taxon>Mosigvirus utam</taxon>
    </lineage>
</organism>
<dbReference type="EMBL" id="MH992122">
    <property type="protein sequence ID" value="AYR04047.1"/>
    <property type="molecule type" value="Genomic_DNA"/>
</dbReference>
<name>A0A3G3MCX7_9CAUD</name>
<evidence type="ECO:0000313" key="1">
    <source>
        <dbReference type="EMBL" id="AYR04047.1"/>
    </source>
</evidence>